<evidence type="ECO:0000313" key="3">
    <source>
        <dbReference type="Proteomes" id="UP000828390"/>
    </source>
</evidence>
<dbReference type="AlphaFoldDB" id="A0A9D4K110"/>
<evidence type="ECO:0000313" key="1">
    <source>
        <dbReference type="EMBL" id="KAH3830972.1"/>
    </source>
</evidence>
<dbReference type="EMBL" id="JAIWYP010000004">
    <property type="protein sequence ID" value="KAH3830972.1"/>
    <property type="molecule type" value="Genomic_DNA"/>
</dbReference>
<name>A0A9D4K110_DREPO</name>
<proteinExistence type="predicted"/>
<sequence>MHHSSSQGFSEVACLRQRPLVPRLYRSWPSTKTRDITLKSRIQLSLVMLVELLTLTHFWGQSPLLRNLKIWRSQSSPWLSWQLTRVTHH</sequence>
<protein>
    <submittedName>
        <fullName evidence="2">Uncharacterized protein</fullName>
    </submittedName>
</protein>
<organism evidence="2 3">
    <name type="scientific">Dreissena polymorpha</name>
    <name type="common">Zebra mussel</name>
    <name type="synonym">Mytilus polymorpha</name>
    <dbReference type="NCBI Taxonomy" id="45954"/>
    <lineage>
        <taxon>Eukaryota</taxon>
        <taxon>Metazoa</taxon>
        <taxon>Spiralia</taxon>
        <taxon>Lophotrochozoa</taxon>
        <taxon>Mollusca</taxon>
        <taxon>Bivalvia</taxon>
        <taxon>Autobranchia</taxon>
        <taxon>Heteroconchia</taxon>
        <taxon>Euheterodonta</taxon>
        <taxon>Imparidentia</taxon>
        <taxon>Neoheterodontei</taxon>
        <taxon>Myida</taxon>
        <taxon>Dreissenoidea</taxon>
        <taxon>Dreissenidae</taxon>
        <taxon>Dreissena</taxon>
    </lineage>
</organism>
<gene>
    <name evidence="1" type="ORF">DPMN_104231</name>
    <name evidence="2" type="ORF">DPMN_104296</name>
</gene>
<accession>A0A9D4K110</accession>
<reference evidence="2" key="2">
    <citation type="submission" date="2020-11" db="EMBL/GenBank/DDBJ databases">
        <authorList>
            <person name="McCartney M.A."/>
            <person name="Auch B."/>
            <person name="Kono T."/>
            <person name="Mallez S."/>
            <person name="Becker A."/>
            <person name="Gohl D.M."/>
            <person name="Silverstein K.A.T."/>
            <person name="Koren S."/>
            <person name="Bechman K.B."/>
            <person name="Herman A."/>
            <person name="Abrahante J.E."/>
            <person name="Garbe J."/>
        </authorList>
    </citation>
    <scope>NUCLEOTIDE SEQUENCE</scope>
    <source>
        <strain evidence="2">Duluth1</strain>
        <tissue evidence="2">Whole animal</tissue>
    </source>
</reference>
<comment type="caution">
    <text evidence="2">The sequence shown here is derived from an EMBL/GenBank/DDBJ whole genome shotgun (WGS) entry which is preliminary data.</text>
</comment>
<reference evidence="2" key="1">
    <citation type="journal article" date="2019" name="bioRxiv">
        <title>The Genome of the Zebra Mussel, Dreissena polymorpha: A Resource for Invasive Species Research.</title>
        <authorList>
            <person name="McCartney M.A."/>
            <person name="Auch B."/>
            <person name="Kono T."/>
            <person name="Mallez S."/>
            <person name="Zhang Y."/>
            <person name="Obille A."/>
            <person name="Becker A."/>
            <person name="Abrahante J.E."/>
            <person name="Garbe J."/>
            <person name="Badalamenti J.P."/>
            <person name="Herman A."/>
            <person name="Mangelson H."/>
            <person name="Liachko I."/>
            <person name="Sullivan S."/>
            <person name="Sone E.D."/>
            <person name="Koren S."/>
            <person name="Silverstein K.A.T."/>
            <person name="Beckman K.B."/>
            <person name="Gohl D.M."/>
        </authorList>
    </citation>
    <scope>NUCLEOTIDE SEQUENCE</scope>
    <source>
        <strain evidence="2">Duluth1</strain>
        <tissue evidence="2">Whole animal</tissue>
    </source>
</reference>
<dbReference type="Proteomes" id="UP000828390">
    <property type="component" value="Unassembled WGS sequence"/>
</dbReference>
<keyword evidence="3" id="KW-1185">Reference proteome</keyword>
<dbReference type="EMBL" id="JAIWYP010000004">
    <property type="protein sequence ID" value="KAH3831036.1"/>
    <property type="molecule type" value="Genomic_DNA"/>
</dbReference>
<evidence type="ECO:0000313" key="2">
    <source>
        <dbReference type="EMBL" id="KAH3831036.1"/>
    </source>
</evidence>